<dbReference type="Proteomes" id="UP001500067">
    <property type="component" value="Unassembled WGS sequence"/>
</dbReference>
<dbReference type="PIRSF" id="PIRSF005902">
    <property type="entry name" value="DNase_TatD"/>
    <property type="match status" value="1"/>
</dbReference>
<accession>A0ABP8NNP9</accession>
<dbReference type="Gene3D" id="3.20.20.140">
    <property type="entry name" value="Metal-dependent hydrolases"/>
    <property type="match status" value="1"/>
</dbReference>
<comment type="caution">
    <text evidence="1">The sequence shown here is derived from an EMBL/GenBank/DDBJ whole genome shotgun (WGS) entry which is preliminary data.</text>
</comment>
<sequence length="216" mass="24116">MATYYDIHTHNTAARTGTLSIVALYEQFSSAYGYPACSIGLHPWYLQDHEAGMRELEQYASSPNVLAIGECGMDKVCDTDLQLQARVFEQQVALAQRIGKPLVIHCVRAYDEVLAILSRERVTVPVIFHGFNKKKSIADILVSKGYYLSFGSALLKEGTPAIEVLREIPAEKFFLETDSSGLSIADIYAKATEIRKTTEDAIILQLTENFKTVFNR</sequence>
<dbReference type="EMBL" id="BAABFA010000019">
    <property type="protein sequence ID" value="GAA4468602.1"/>
    <property type="molecule type" value="Genomic_DNA"/>
</dbReference>
<reference evidence="2" key="1">
    <citation type="journal article" date="2019" name="Int. J. Syst. Evol. Microbiol.">
        <title>The Global Catalogue of Microorganisms (GCM) 10K type strain sequencing project: providing services to taxonomists for standard genome sequencing and annotation.</title>
        <authorList>
            <consortium name="The Broad Institute Genomics Platform"/>
            <consortium name="The Broad Institute Genome Sequencing Center for Infectious Disease"/>
            <person name="Wu L."/>
            <person name="Ma J."/>
        </authorList>
    </citation>
    <scope>NUCLEOTIDE SEQUENCE [LARGE SCALE GENOMIC DNA]</scope>
    <source>
        <strain evidence="2">JCM 32105</strain>
    </source>
</reference>
<evidence type="ECO:0000313" key="2">
    <source>
        <dbReference type="Proteomes" id="UP001500067"/>
    </source>
</evidence>
<dbReference type="CDD" id="cd01310">
    <property type="entry name" value="TatD_DNAse"/>
    <property type="match status" value="1"/>
</dbReference>
<dbReference type="InterPro" id="IPR032466">
    <property type="entry name" value="Metal_Hydrolase"/>
</dbReference>
<protein>
    <submittedName>
        <fullName evidence="1">TatD family hydrolase</fullName>
    </submittedName>
</protein>
<proteinExistence type="predicted"/>
<evidence type="ECO:0000313" key="1">
    <source>
        <dbReference type="EMBL" id="GAA4468602.1"/>
    </source>
</evidence>
<name>A0ABP8NNP9_9BACT</name>
<gene>
    <name evidence="1" type="ORF">GCM10023093_26520</name>
</gene>
<dbReference type="SUPFAM" id="SSF51556">
    <property type="entry name" value="Metallo-dependent hydrolases"/>
    <property type="match status" value="1"/>
</dbReference>
<organism evidence="1 2">
    <name type="scientific">Nemorincola caseinilytica</name>
    <dbReference type="NCBI Taxonomy" id="2054315"/>
    <lineage>
        <taxon>Bacteria</taxon>
        <taxon>Pseudomonadati</taxon>
        <taxon>Bacteroidota</taxon>
        <taxon>Chitinophagia</taxon>
        <taxon>Chitinophagales</taxon>
        <taxon>Chitinophagaceae</taxon>
        <taxon>Nemorincola</taxon>
    </lineage>
</organism>
<dbReference type="PANTHER" id="PTHR46124">
    <property type="entry name" value="D-AMINOACYL-TRNA DEACYLASE"/>
    <property type="match status" value="1"/>
</dbReference>
<dbReference type="InterPro" id="IPR001130">
    <property type="entry name" value="TatD-like"/>
</dbReference>
<keyword evidence="1" id="KW-0378">Hydrolase</keyword>
<dbReference type="GO" id="GO:0016787">
    <property type="term" value="F:hydrolase activity"/>
    <property type="evidence" value="ECO:0007669"/>
    <property type="project" value="UniProtKB-KW"/>
</dbReference>
<keyword evidence="2" id="KW-1185">Reference proteome</keyword>
<dbReference type="Pfam" id="PF01026">
    <property type="entry name" value="TatD_DNase"/>
    <property type="match status" value="1"/>
</dbReference>
<dbReference type="PANTHER" id="PTHR46124:SF2">
    <property type="entry name" value="D-AMINOACYL-TRNA DEACYLASE"/>
    <property type="match status" value="1"/>
</dbReference>